<keyword evidence="3 4" id="KW-0786">Thiamine pyrophosphate</keyword>
<dbReference type="RefSeq" id="WP_159794438.1">
    <property type="nucleotide sequence ID" value="NZ_WTYM01000038.1"/>
</dbReference>
<proteinExistence type="inferred from homology"/>
<sequence length="557" mass="59878">MRQGSGKADQQVHANGTVADAIAAVLKREGVEIVFGYPRNQILEAAARIDIRTVIVRQERTGLHMADAMSRMSKGGQMGVFVMQQGPGAENAMGGVAQAFAESVPVLVMPQGYALSQMYVPYNFNSTRSMASYAKHAEPLTSGGDVVPVLRRAFSMLRNGRPQPVVTELPYDVLDKPYEGDLGYVPGKVVTSQPSAESVSAALDVLMSAKNPAIYAGQGVHWSEAYVELQALAEHLAIPVMTSLPGKSTFDETHPLALGSGGNGINGCVAKWLAECDVLFGIGCSFTATPFGLSIPPMKRLIHATLDPLDIDKSVPSELALVGDAKLTLAAMLDEAKRREPKPRDAAPVAQAIKDCERDWLAKWETKRNQNTSPLSPYRVLRELYDTVDVDNTIITHDAGSPRDQLVPFWKSTTPHGYIGWGKSTQLGYGLGLAMGAKLTCPDKLCINVWGDAAIGFTGTDLETAARENIPILSILLNNAAMAIEIPIMPEATAKYRATDISGDYAMFTRSLGCHGERVTEADEIVPALRRAIAATEAGQPALVEFITEQETVISRG</sequence>
<evidence type="ECO:0000259" key="7">
    <source>
        <dbReference type="Pfam" id="PF02776"/>
    </source>
</evidence>
<dbReference type="InterPro" id="IPR012000">
    <property type="entry name" value="Thiamin_PyroP_enz_cen_dom"/>
</dbReference>
<dbReference type="GO" id="GO:0005948">
    <property type="term" value="C:acetolactate synthase complex"/>
    <property type="evidence" value="ECO:0007669"/>
    <property type="project" value="TreeGrafter"/>
</dbReference>
<feature type="domain" description="Thiamine pyrophosphate enzyme N-terminal TPP-binding" evidence="7">
    <location>
        <begin position="17"/>
        <end position="109"/>
    </location>
</feature>
<comment type="similarity">
    <text evidence="2 4">Belongs to the TPP enzyme family.</text>
</comment>
<dbReference type="EMBL" id="WTYM01000038">
    <property type="protein sequence ID" value="MXO59725.1"/>
    <property type="molecule type" value="Genomic_DNA"/>
</dbReference>
<feature type="domain" description="Thiamine pyrophosphate enzyme TPP-binding" evidence="6">
    <location>
        <begin position="398"/>
        <end position="545"/>
    </location>
</feature>
<dbReference type="Pfam" id="PF00205">
    <property type="entry name" value="TPP_enzyme_M"/>
    <property type="match status" value="1"/>
</dbReference>
<dbReference type="GO" id="GO:0009099">
    <property type="term" value="P:L-valine biosynthetic process"/>
    <property type="evidence" value="ECO:0007669"/>
    <property type="project" value="TreeGrafter"/>
</dbReference>
<name>A0A6I4SUR3_9SPHN</name>
<evidence type="ECO:0000256" key="1">
    <source>
        <dbReference type="ARBA" id="ARBA00001964"/>
    </source>
</evidence>
<keyword evidence="9" id="KW-1185">Reference proteome</keyword>
<dbReference type="PANTHER" id="PTHR18968">
    <property type="entry name" value="THIAMINE PYROPHOSPHATE ENZYMES"/>
    <property type="match status" value="1"/>
</dbReference>
<dbReference type="InterPro" id="IPR029061">
    <property type="entry name" value="THDP-binding"/>
</dbReference>
<dbReference type="OrthoDB" id="4494979at2"/>
<feature type="domain" description="Thiamine pyrophosphate enzyme central" evidence="5">
    <location>
        <begin position="200"/>
        <end position="331"/>
    </location>
</feature>
<dbReference type="Pfam" id="PF02775">
    <property type="entry name" value="TPP_enzyme_C"/>
    <property type="match status" value="1"/>
</dbReference>
<accession>A0A6I4SUR3</accession>
<dbReference type="GO" id="GO:0050660">
    <property type="term" value="F:flavin adenine dinucleotide binding"/>
    <property type="evidence" value="ECO:0007669"/>
    <property type="project" value="TreeGrafter"/>
</dbReference>
<dbReference type="NCBIfam" id="NF004807">
    <property type="entry name" value="PRK06154.1"/>
    <property type="match status" value="1"/>
</dbReference>
<dbReference type="GO" id="GO:0009097">
    <property type="term" value="P:isoleucine biosynthetic process"/>
    <property type="evidence" value="ECO:0007669"/>
    <property type="project" value="TreeGrafter"/>
</dbReference>
<evidence type="ECO:0000256" key="4">
    <source>
        <dbReference type="RuleBase" id="RU362132"/>
    </source>
</evidence>
<dbReference type="CDD" id="cd07035">
    <property type="entry name" value="TPP_PYR_POX_like"/>
    <property type="match status" value="1"/>
</dbReference>
<dbReference type="Proteomes" id="UP000433652">
    <property type="component" value="Unassembled WGS sequence"/>
</dbReference>
<dbReference type="GO" id="GO:0000287">
    <property type="term" value="F:magnesium ion binding"/>
    <property type="evidence" value="ECO:0007669"/>
    <property type="project" value="InterPro"/>
</dbReference>
<dbReference type="SUPFAM" id="SSF52518">
    <property type="entry name" value="Thiamin diphosphate-binding fold (THDP-binding)"/>
    <property type="match status" value="2"/>
</dbReference>
<dbReference type="Gene3D" id="3.40.50.970">
    <property type="match status" value="2"/>
</dbReference>
<dbReference type="InterPro" id="IPR011766">
    <property type="entry name" value="TPP_enzyme_TPP-bd"/>
</dbReference>
<evidence type="ECO:0000259" key="5">
    <source>
        <dbReference type="Pfam" id="PF00205"/>
    </source>
</evidence>
<protein>
    <submittedName>
        <fullName evidence="8">Thiamine pyrophosphate-requiring protein</fullName>
    </submittedName>
</protein>
<dbReference type="InterPro" id="IPR029035">
    <property type="entry name" value="DHS-like_NAD/FAD-binding_dom"/>
</dbReference>
<dbReference type="PROSITE" id="PS00187">
    <property type="entry name" value="TPP_ENZYMES"/>
    <property type="match status" value="1"/>
</dbReference>
<evidence type="ECO:0000313" key="8">
    <source>
        <dbReference type="EMBL" id="MXO59725.1"/>
    </source>
</evidence>
<dbReference type="PANTHER" id="PTHR18968:SF13">
    <property type="entry name" value="ACETOLACTATE SYNTHASE CATALYTIC SUBUNIT, MITOCHONDRIAL"/>
    <property type="match status" value="1"/>
</dbReference>
<dbReference type="InterPro" id="IPR045229">
    <property type="entry name" value="TPP_enz"/>
</dbReference>
<dbReference type="AlphaFoldDB" id="A0A6I4SUR3"/>
<dbReference type="InterPro" id="IPR000399">
    <property type="entry name" value="TPP-bd_CS"/>
</dbReference>
<comment type="caution">
    <text evidence="8">The sequence shown here is derived from an EMBL/GenBank/DDBJ whole genome shotgun (WGS) entry which is preliminary data.</text>
</comment>
<dbReference type="Gene3D" id="3.40.50.1220">
    <property type="entry name" value="TPP-binding domain"/>
    <property type="match status" value="1"/>
</dbReference>
<comment type="cofactor">
    <cofactor evidence="1">
        <name>thiamine diphosphate</name>
        <dbReference type="ChEBI" id="CHEBI:58937"/>
    </cofactor>
</comment>
<evidence type="ECO:0000256" key="3">
    <source>
        <dbReference type="ARBA" id="ARBA00023052"/>
    </source>
</evidence>
<dbReference type="GO" id="GO:0003984">
    <property type="term" value="F:acetolactate synthase activity"/>
    <property type="evidence" value="ECO:0007669"/>
    <property type="project" value="TreeGrafter"/>
</dbReference>
<dbReference type="Pfam" id="PF02776">
    <property type="entry name" value="TPP_enzyme_N"/>
    <property type="match status" value="1"/>
</dbReference>
<organism evidence="8 9">
    <name type="scientific">Croceibacterium salegens</name>
    <dbReference type="NCBI Taxonomy" id="1737568"/>
    <lineage>
        <taxon>Bacteria</taxon>
        <taxon>Pseudomonadati</taxon>
        <taxon>Pseudomonadota</taxon>
        <taxon>Alphaproteobacteria</taxon>
        <taxon>Sphingomonadales</taxon>
        <taxon>Erythrobacteraceae</taxon>
        <taxon>Croceibacterium</taxon>
    </lineage>
</organism>
<dbReference type="InterPro" id="IPR012001">
    <property type="entry name" value="Thiamin_PyroP_enz_TPP-bd_dom"/>
</dbReference>
<evidence type="ECO:0000259" key="6">
    <source>
        <dbReference type="Pfam" id="PF02775"/>
    </source>
</evidence>
<dbReference type="SUPFAM" id="SSF52467">
    <property type="entry name" value="DHS-like NAD/FAD-binding domain"/>
    <property type="match status" value="1"/>
</dbReference>
<gene>
    <name evidence="8" type="ORF">GRI89_09255</name>
</gene>
<evidence type="ECO:0000256" key="2">
    <source>
        <dbReference type="ARBA" id="ARBA00007812"/>
    </source>
</evidence>
<reference evidence="8 9" key="1">
    <citation type="submission" date="2019-12" db="EMBL/GenBank/DDBJ databases">
        <title>Genomic-based taxomic classification of the family Erythrobacteraceae.</title>
        <authorList>
            <person name="Xu L."/>
        </authorList>
    </citation>
    <scope>NUCLEOTIDE SEQUENCE [LARGE SCALE GENOMIC DNA]</scope>
    <source>
        <strain evidence="8 9">MCCC 1K01500</strain>
    </source>
</reference>
<dbReference type="GO" id="GO:0030976">
    <property type="term" value="F:thiamine pyrophosphate binding"/>
    <property type="evidence" value="ECO:0007669"/>
    <property type="project" value="InterPro"/>
</dbReference>
<evidence type="ECO:0000313" key="9">
    <source>
        <dbReference type="Proteomes" id="UP000433652"/>
    </source>
</evidence>